<proteinExistence type="predicted"/>
<reference evidence="1 2" key="1">
    <citation type="submission" date="2017-09" db="EMBL/GenBank/DDBJ databases">
        <title>Depth-based differentiation of microbial function through sediment-hosted aquifers and enrichment of novel symbionts in the deep terrestrial subsurface.</title>
        <authorList>
            <person name="Probst A.J."/>
            <person name="Ladd B."/>
            <person name="Jarett J.K."/>
            <person name="Geller-Mcgrath D.E."/>
            <person name="Sieber C.M."/>
            <person name="Emerson J.B."/>
            <person name="Anantharaman K."/>
            <person name="Thomas B.C."/>
            <person name="Malmstrom R."/>
            <person name="Stieglmeier M."/>
            <person name="Klingl A."/>
            <person name="Woyke T."/>
            <person name="Ryan C.M."/>
            <person name="Banfield J.F."/>
        </authorList>
    </citation>
    <scope>NUCLEOTIDE SEQUENCE [LARGE SCALE GENOMIC DNA]</scope>
    <source>
        <strain evidence="1">CG11_big_fil_rev_8_21_14_0_20_35_14</strain>
    </source>
</reference>
<dbReference type="Proteomes" id="UP000229893">
    <property type="component" value="Unassembled WGS sequence"/>
</dbReference>
<protein>
    <submittedName>
        <fullName evidence="1">Uncharacterized protein</fullName>
    </submittedName>
</protein>
<feature type="non-terminal residue" evidence="1">
    <location>
        <position position="69"/>
    </location>
</feature>
<organism evidence="1 2">
    <name type="scientific">Candidatus Liptonbacteria bacterium CG11_big_fil_rev_8_21_14_0_20_35_14</name>
    <dbReference type="NCBI Taxonomy" id="1974634"/>
    <lineage>
        <taxon>Bacteria</taxon>
        <taxon>Candidatus Liptoniibacteriota</taxon>
    </lineage>
</organism>
<dbReference type="AlphaFoldDB" id="A0A2H0N835"/>
<comment type="caution">
    <text evidence="1">The sequence shown here is derived from an EMBL/GenBank/DDBJ whole genome shotgun (WGS) entry which is preliminary data.</text>
</comment>
<gene>
    <name evidence="1" type="ORF">COV57_01085</name>
</gene>
<dbReference type="EMBL" id="PCWO01000017">
    <property type="protein sequence ID" value="PIR05054.1"/>
    <property type="molecule type" value="Genomic_DNA"/>
</dbReference>
<sequence>MYIKGVMLNSIKNGECKSGSHYSVNLVDFKEGEEVAILRKRKLNDGHIFLCCKITTKGKMGPTLWIPGN</sequence>
<accession>A0A2H0N835</accession>
<name>A0A2H0N835_9BACT</name>
<evidence type="ECO:0000313" key="2">
    <source>
        <dbReference type="Proteomes" id="UP000229893"/>
    </source>
</evidence>
<evidence type="ECO:0000313" key="1">
    <source>
        <dbReference type="EMBL" id="PIR05054.1"/>
    </source>
</evidence>